<dbReference type="AlphaFoldDB" id="A0A7Y6NSI5"/>
<comment type="caution">
    <text evidence="15">The sequence shown here is derived from an EMBL/GenBank/DDBJ whole genome shotgun (WGS) entry which is preliminary data.</text>
</comment>
<evidence type="ECO:0000256" key="7">
    <source>
        <dbReference type="ARBA" id="ARBA00023004"/>
    </source>
</evidence>
<dbReference type="SUPFAM" id="SSF63380">
    <property type="entry name" value="Riboflavin synthase domain-like"/>
    <property type="match status" value="1"/>
</dbReference>
<keyword evidence="8" id="KW-0411">Iron-sulfur</keyword>
<dbReference type="InterPro" id="IPR017938">
    <property type="entry name" value="Riboflavin_synthase-like_b-brl"/>
</dbReference>
<gene>
    <name evidence="15" type="ORF">HQN59_22455</name>
</gene>
<comment type="cofactor">
    <cofactor evidence="1">
        <name>FAD</name>
        <dbReference type="ChEBI" id="CHEBI:57692"/>
    </cofactor>
</comment>
<evidence type="ECO:0000256" key="1">
    <source>
        <dbReference type="ARBA" id="ARBA00001974"/>
    </source>
</evidence>
<dbReference type="PROSITE" id="PS51384">
    <property type="entry name" value="FAD_FR"/>
    <property type="match status" value="1"/>
</dbReference>
<dbReference type="InterPro" id="IPR001041">
    <property type="entry name" value="2Fe-2S_ferredoxin-type"/>
</dbReference>
<evidence type="ECO:0000256" key="12">
    <source>
        <dbReference type="SAM" id="Phobius"/>
    </source>
</evidence>
<proteinExistence type="inferred from homology"/>
<evidence type="ECO:0000313" key="15">
    <source>
        <dbReference type="EMBL" id="NUZ08514.1"/>
    </source>
</evidence>
<reference evidence="15 16" key="1">
    <citation type="submission" date="2020-06" db="EMBL/GenBank/DDBJ databases">
        <title>Schlegella sp. ID0723 isolated from air conditioner.</title>
        <authorList>
            <person name="Kim D.Y."/>
            <person name="Kim D.-U."/>
        </authorList>
    </citation>
    <scope>NUCLEOTIDE SEQUENCE [LARGE SCALE GENOMIC DNA]</scope>
    <source>
        <strain evidence="15 16">ID0723</strain>
    </source>
</reference>
<dbReference type="InterPro" id="IPR006058">
    <property type="entry name" value="2Fe2S_fd_BS"/>
</dbReference>
<feature type="domain" description="2Fe-2S ferredoxin-type" evidence="13">
    <location>
        <begin position="498"/>
        <end position="582"/>
    </location>
</feature>
<feature type="region of interest" description="Disordered" evidence="11">
    <location>
        <begin position="162"/>
        <end position="234"/>
    </location>
</feature>
<dbReference type="Gene3D" id="3.40.50.80">
    <property type="entry name" value="Nucleotide-binding domain of ferredoxin-NADP reductase (FNR) module"/>
    <property type="match status" value="1"/>
</dbReference>
<dbReference type="Gene3D" id="3.10.20.30">
    <property type="match status" value="1"/>
</dbReference>
<evidence type="ECO:0000256" key="9">
    <source>
        <dbReference type="ARBA" id="ARBA00034078"/>
    </source>
</evidence>
<evidence type="ECO:0000256" key="6">
    <source>
        <dbReference type="ARBA" id="ARBA00023002"/>
    </source>
</evidence>
<feature type="compositionally biased region" description="Low complexity" evidence="11">
    <location>
        <begin position="219"/>
        <end position="234"/>
    </location>
</feature>
<accession>A0A7Y6NSI5</accession>
<dbReference type="InterPro" id="IPR012675">
    <property type="entry name" value="Beta-grasp_dom_sf"/>
</dbReference>
<keyword evidence="7" id="KW-0408">Iron</keyword>
<dbReference type="Pfam" id="PF00970">
    <property type="entry name" value="FAD_binding_6"/>
    <property type="match status" value="1"/>
</dbReference>
<keyword evidence="12" id="KW-0472">Membrane</keyword>
<keyword evidence="3" id="KW-0001">2Fe-2S</keyword>
<dbReference type="EMBL" id="JABWMJ010000013">
    <property type="protein sequence ID" value="NUZ08514.1"/>
    <property type="molecule type" value="Genomic_DNA"/>
</dbReference>
<dbReference type="InterPro" id="IPR036010">
    <property type="entry name" value="2Fe-2S_ferredoxin-like_sf"/>
</dbReference>
<dbReference type="Gene3D" id="2.40.30.10">
    <property type="entry name" value="Translation factors"/>
    <property type="match status" value="1"/>
</dbReference>
<feature type="region of interest" description="Disordered" evidence="11">
    <location>
        <begin position="473"/>
        <end position="494"/>
    </location>
</feature>
<dbReference type="PANTHER" id="PTHR47354:SF6">
    <property type="entry name" value="NADH OXIDOREDUCTASE HCR"/>
    <property type="match status" value="1"/>
</dbReference>
<dbReference type="InterPro" id="IPR008333">
    <property type="entry name" value="Cbr1-like_FAD-bd_dom"/>
</dbReference>
<dbReference type="SUPFAM" id="SSF52343">
    <property type="entry name" value="Ferredoxin reductase-like, C-terminal NADP-linked domain"/>
    <property type="match status" value="1"/>
</dbReference>
<evidence type="ECO:0000256" key="4">
    <source>
        <dbReference type="ARBA" id="ARBA00022723"/>
    </source>
</evidence>
<dbReference type="Pfam" id="PF00111">
    <property type="entry name" value="Fer2"/>
    <property type="match status" value="1"/>
</dbReference>
<dbReference type="InterPro" id="IPR039261">
    <property type="entry name" value="FNR_nucleotide-bd"/>
</dbReference>
<dbReference type="RefSeq" id="WP_176071357.1">
    <property type="nucleotide sequence ID" value="NZ_JABWMJ010000013.1"/>
</dbReference>
<keyword evidence="5" id="KW-0274">FAD</keyword>
<dbReference type="PRINTS" id="PR00410">
    <property type="entry name" value="PHEHYDRXLASE"/>
</dbReference>
<comment type="cofactor">
    <cofactor evidence="9">
        <name>[2Fe-2S] cluster</name>
        <dbReference type="ChEBI" id="CHEBI:190135"/>
    </cofactor>
</comment>
<dbReference type="CDD" id="cd06217">
    <property type="entry name" value="FNR_iron_sulfur_binding_3"/>
    <property type="match status" value="1"/>
</dbReference>
<dbReference type="GO" id="GO:0051537">
    <property type="term" value="F:2 iron, 2 sulfur cluster binding"/>
    <property type="evidence" value="ECO:0007669"/>
    <property type="project" value="UniProtKB-KW"/>
</dbReference>
<dbReference type="CDD" id="cd00207">
    <property type="entry name" value="fer2"/>
    <property type="match status" value="1"/>
</dbReference>
<keyword evidence="16" id="KW-1185">Reference proteome</keyword>
<dbReference type="PROSITE" id="PS51085">
    <property type="entry name" value="2FE2S_FER_2"/>
    <property type="match status" value="1"/>
</dbReference>
<evidence type="ECO:0000256" key="5">
    <source>
        <dbReference type="ARBA" id="ARBA00022827"/>
    </source>
</evidence>
<dbReference type="GO" id="GO:0046872">
    <property type="term" value="F:metal ion binding"/>
    <property type="evidence" value="ECO:0007669"/>
    <property type="project" value="UniProtKB-KW"/>
</dbReference>
<keyword evidence="12" id="KW-0812">Transmembrane</keyword>
<dbReference type="PRINTS" id="PR00371">
    <property type="entry name" value="FPNCR"/>
</dbReference>
<dbReference type="PANTHER" id="PTHR47354">
    <property type="entry name" value="NADH OXIDOREDUCTASE HCR"/>
    <property type="match status" value="1"/>
</dbReference>
<evidence type="ECO:0000259" key="13">
    <source>
        <dbReference type="PROSITE" id="PS51085"/>
    </source>
</evidence>
<dbReference type="InterPro" id="IPR001433">
    <property type="entry name" value="OxRdtase_FAD/NAD-bd"/>
</dbReference>
<dbReference type="PROSITE" id="PS00197">
    <property type="entry name" value="2FE2S_FER_1"/>
    <property type="match status" value="1"/>
</dbReference>
<evidence type="ECO:0000259" key="14">
    <source>
        <dbReference type="PROSITE" id="PS51384"/>
    </source>
</evidence>
<organism evidence="15 16">
    <name type="scientific">Piscinibacter koreensis</name>
    <dbReference type="NCBI Taxonomy" id="2742824"/>
    <lineage>
        <taxon>Bacteria</taxon>
        <taxon>Pseudomonadati</taxon>
        <taxon>Pseudomonadota</taxon>
        <taxon>Betaproteobacteria</taxon>
        <taxon>Burkholderiales</taxon>
        <taxon>Sphaerotilaceae</taxon>
        <taxon>Piscinibacter</taxon>
    </lineage>
</organism>
<evidence type="ECO:0000256" key="10">
    <source>
        <dbReference type="ARBA" id="ARBA00061434"/>
    </source>
</evidence>
<name>A0A7Y6NSI5_9BURK</name>
<dbReference type="InterPro" id="IPR001709">
    <property type="entry name" value="Flavoprot_Pyr_Nucl_cyt_Rdtase"/>
</dbReference>
<dbReference type="Proteomes" id="UP000529637">
    <property type="component" value="Unassembled WGS sequence"/>
</dbReference>
<keyword evidence="4" id="KW-0479">Metal-binding</keyword>
<protein>
    <submittedName>
        <fullName evidence="15">2Fe-2S iron-sulfur cluster binding domain-containing protein</fullName>
    </submittedName>
</protein>
<keyword evidence="12" id="KW-1133">Transmembrane helix</keyword>
<keyword evidence="6" id="KW-0560">Oxidoreductase</keyword>
<dbReference type="GO" id="GO:0016491">
    <property type="term" value="F:oxidoreductase activity"/>
    <property type="evidence" value="ECO:0007669"/>
    <property type="project" value="UniProtKB-KW"/>
</dbReference>
<keyword evidence="2" id="KW-0285">Flavoprotein</keyword>
<evidence type="ECO:0000256" key="2">
    <source>
        <dbReference type="ARBA" id="ARBA00022630"/>
    </source>
</evidence>
<dbReference type="SUPFAM" id="SSF54292">
    <property type="entry name" value="2Fe-2S ferredoxin-like"/>
    <property type="match status" value="1"/>
</dbReference>
<evidence type="ECO:0000256" key="8">
    <source>
        <dbReference type="ARBA" id="ARBA00023014"/>
    </source>
</evidence>
<evidence type="ECO:0000256" key="11">
    <source>
        <dbReference type="SAM" id="MobiDB-lite"/>
    </source>
</evidence>
<evidence type="ECO:0000313" key="16">
    <source>
        <dbReference type="Proteomes" id="UP000529637"/>
    </source>
</evidence>
<comment type="similarity">
    <text evidence="10">In the N-terminal section; belongs to the FAD-binding oxidoreductase type 6 family.</text>
</comment>
<dbReference type="InterPro" id="IPR050415">
    <property type="entry name" value="MRET"/>
</dbReference>
<evidence type="ECO:0000256" key="3">
    <source>
        <dbReference type="ARBA" id="ARBA00022714"/>
    </source>
</evidence>
<dbReference type="Pfam" id="PF00175">
    <property type="entry name" value="NAD_binding_1"/>
    <property type="match status" value="1"/>
</dbReference>
<dbReference type="InterPro" id="IPR017927">
    <property type="entry name" value="FAD-bd_FR_type"/>
</dbReference>
<feature type="transmembrane region" description="Helical" evidence="12">
    <location>
        <begin position="127"/>
        <end position="151"/>
    </location>
</feature>
<sequence length="582" mass="61831">MPKMMEGMMGGGRKELYPSLMGLPALTPEQRADVQRMAAERIYEGSVLLQEAQERLARAVETGDHEAASQALQESRDGVGQVDSGVAAHRLLQEGAPPRNIASEWFKREMNLADANRRKDPRTVLGVLPLHLFVMALLVAFAVAMVAMYFFKMRRTASLFGRIEPKEGPPPTPASRAGGAPADVDRPSTGGAPPVASGPTTFANEPAAVLPPGTTSRDAASPAPGAATTPVAPATAKWQGQLRVGAIMSETPSVKTLRLLPVSGNGPLPFTFLPGQFLNLTFWIGGAKMNRSYSISSSPTQRGFVDVTVKREPRGAVSRHVDDLLKVGDRIDAGGPVGRFTFTGAEADSIVLIAGGVGITPMMSITRYLTEQSWAGEIYFVYACRAPVDFVFAKDVAELQQVNPRLHVAVTMERPEGTDWQGHRGRITKEFLAETIPGIGSRRIHLCGPPVMMDAVRAILNELKVPPEQVKTEDFGTAAPTPGGPGATGRSAAPATGPVVTFSNTGKASKSRDGQTVLELSEELDIGIEFACRVGTCGICKVKMTSGEVDMAVDDALDAEDKASGIILACQAKPRTPITVEA</sequence>
<feature type="domain" description="FAD-binding FR-type" evidence="14">
    <location>
        <begin position="237"/>
        <end position="343"/>
    </location>
</feature>